<name>A0ABR8ZCZ1_9FLAO</name>
<proteinExistence type="predicted"/>
<dbReference type="CDD" id="cd06260">
    <property type="entry name" value="DUF820-like"/>
    <property type="match status" value="1"/>
</dbReference>
<keyword evidence="2" id="KW-0378">Hydrolase</keyword>
<dbReference type="SUPFAM" id="SSF52980">
    <property type="entry name" value="Restriction endonuclease-like"/>
    <property type="match status" value="1"/>
</dbReference>
<evidence type="ECO:0000313" key="3">
    <source>
        <dbReference type="Proteomes" id="UP000637299"/>
    </source>
</evidence>
<evidence type="ECO:0000313" key="2">
    <source>
        <dbReference type="EMBL" id="MBD8083183.1"/>
    </source>
</evidence>
<dbReference type="RefSeq" id="WP_191737112.1">
    <property type="nucleotide sequence ID" value="NZ_JACYFS010000003.1"/>
</dbReference>
<keyword evidence="2" id="KW-0255">Endonuclease</keyword>
<comment type="caution">
    <text evidence="2">The sequence shown here is derived from an EMBL/GenBank/DDBJ whole genome shotgun (WGS) entry which is preliminary data.</text>
</comment>
<dbReference type="EMBL" id="JACYFS010000003">
    <property type="protein sequence ID" value="MBD8083183.1"/>
    <property type="molecule type" value="Genomic_DNA"/>
</dbReference>
<dbReference type="InterPro" id="IPR011335">
    <property type="entry name" value="Restrct_endonuc-II-like"/>
</dbReference>
<dbReference type="Gene3D" id="3.90.1570.10">
    <property type="entry name" value="tt1808, chain A"/>
    <property type="match status" value="1"/>
</dbReference>
<gene>
    <name evidence="2" type="ORF">IC610_12230</name>
</gene>
<feature type="domain" description="Putative restriction endonuclease" evidence="1">
    <location>
        <begin position="21"/>
        <end position="192"/>
    </location>
</feature>
<dbReference type="PANTHER" id="PTHR34107">
    <property type="entry name" value="SLL0198 PROTEIN-RELATED"/>
    <property type="match status" value="1"/>
</dbReference>
<dbReference type="InterPro" id="IPR012296">
    <property type="entry name" value="Nuclease_put_TT1808"/>
</dbReference>
<sequence length="200" mass="22944">MDNYITDISLLDLNKTYSYADYLHWKFKERVELIKGKILKMSPAPNLVHQTVSKNINIILHQYLNGKTCQYFYAPADVVLVDMKKSMQENKDIFTVVQPDLFVVCDLQKIADGKKCVGAPDLVIEILSPGNSQKEMDTKFDLYQEAGVSEYWLVYPEERSINIFVLQEGKYIGLKPFSDGQLLTSTLFPDLKVETGEVFR</sequence>
<reference evidence="2 3" key="1">
    <citation type="submission" date="2020-09" db="EMBL/GenBank/DDBJ databases">
        <title>Genome seq and assembly of Chryseobacterium sp.</title>
        <authorList>
            <person name="Chhetri G."/>
        </authorList>
    </citation>
    <scope>NUCLEOTIDE SEQUENCE [LARGE SCALE GENOMIC DNA]</scope>
    <source>
        <strain evidence="2 3">GCR10</strain>
    </source>
</reference>
<dbReference type="Pfam" id="PF05685">
    <property type="entry name" value="Uma2"/>
    <property type="match status" value="1"/>
</dbReference>
<keyword evidence="2" id="KW-0540">Nuclease</keyword>
<keyword evidence="3" id="KW-1185">Reference proteome</keyword>
<dbReference type="PANTHER" id="PTHR34107:SF4">
    <property type="entry name" value="SLL1222 PROTEIN"/>
    <property type="match status" value="1"/>
</dbReference>
<organism evidence="2 3">
    <name type="scientific">Chryseobacterium caseinilyticum</name>
    <dbReference type="NCBI Taxonomy" id="2771428"/>
    <lineage>
        <taxon>Bacteria</taxon>
        <taxon>Pseudomonadati</taxon>
        <taxon>Bacteroidota</taxon>
        <taxon>Flavobacteriia</taxon>
        <taxon>Flavobacteriales</taxon>
        <taxon>Weeksellaceae</taxon>
        <taxon>Chryseobacterium group</taxon>
        <taxon>Chryseobacterium</taxon>
    </lineage>
</organism>
<protein>
    <submittedName>
        <fullName evidence="2">Uma2 family endonuclease</fullName>
    </submittedName>
</protein>
<dbReference type="InterPro" id="IPR008538">
    <property type="entry name" value="Uma2"/>
</dbReference>
<dbReference type="Proteomes" id="UP000637299">
    <property type="component" value="Unassembled WGS sequence"/>
</dbReference>
<accession>A0ABR8ZCZ1</accession>
<dbReference type="GO" id="GO:0004519">
    <property type="term" value="F:endonuclease activity"/>
    <property type="evidence" value="ECO:0007669"/>
    <property type="project" value="UniProtKB-KW"/>
</dbReference>
<evidence type="ECO:0000259" key="1">
    <source>
        <dbReference type="Pfam" id="PF05685"/>
    </source>
</evidence>